<dbReference type="PROSITE" id="PS50297">
    <property type="entry name" value="ANK_REP_REGION"/>
    <property type="match status" value="4"/>
</dbReference>
<evidence type="ECO:0000256" key="4">
    <source>
        <dbReference type="SAM" id="MobiDB-lite"/>
    </source>
</evidence>
<accession>A0ABR2KY12</accession>
<evidence type="ECO:0000313" key="6">
    <source>
        <dbReference type="Proteomes" id="UP001470230"/>
    </source>
</evidence>
<name>A0ABR2KY12_9EUKA</name>
<evidence type="ECO:0000313" key="5">
    <source>
        <dbReference type="EMBL" id="KAK8894905.1"/>
    </source>
</evidence>
<sequence>MQKKIPNLLKTLRADNVDKLKIIIENNANLKEYIGELPSIFDDTPKITAFIAYFGAMECFDYVVDLIKKNKAEKALQTNQDNTEKKKKMKLSITHADKSSRSTIHFAAAGGKSKFIRRLVEDFNQLSDLDAYNRSALHYAAEYNQKKAFDLLTSFSVLSIDSKDIFGNTPLHLATDNMCTVIVKSLVEEHSCNLNLRDKDGASPLMFAAKVGSLELFDFFLEKNANVKVKSKSGLSLLHYAAFGNDSDIIDKIVKDLDFSNIDAIDNYKRTPLFYACEKGAYYSAYSFVVDYKATLNTRDIDEATPFHFAATSGNVRIFTLLLNNGAKIEDFLTIDKFGRTILHYAAEAGSIDTIKFLLNYTGSDQNSSDDDQYLFRDQLKKGLNYAGYTALHCAAENNHPYIIEMLVNEFGFDINQTNQQRETPLLCAVKTNSIDSVVMLLKLGADTSIQDNESITALDFASQNNFMQIVRILLQNGATSSNARQSKNNSTLETPEIASKPANVDNVASLEPL</sequence>
<feature type="repeat" description="ANK" evidence="3">
    <location>
        <begin position="387"/>
        <end position="420"/>
    </location>
</feature>
<dbReference type="Pfam" id="PF12796">
    <property type="entry name" value="Ank_2"/>
    <property type="match status" value="4"/>
</dbReference>
<gene>
    <name evidence="5" type="ORF">M9Y10_023346</name>
</gene>
<feature type="repeat" description="ANK" evidence="3">
    <location>
        <begin position="454"/>
        <end position="486"/>
    </location>
</feature>
<feature type="repeat" description="ANK" evidence="3">
    <location>
        <begin position="421"/>
        <end position="453"/>
    </location>
</feature>
<dbReference type="InterPro" id="IPR036770">
    <property type="entry name" value="Ankyrin_rpt-contain_sf"/>
</dbReference>
<feature type="repeat" description="ANK" evidence="3">
    <location>
        <begin position="200"/>
        <end position="232"/>
    </location>
</feature>
<dbReference type="PROSITE" id="PS50088">
    <property type="entry name" value="ANK_REPEAT"/>
    <property type="match status" value="6"/>
</dbReference>
<protein>
    <recommendedName>
        <fullName evidence="7">Ankyrin repeat protein</fullName>
    </recommendedName>
</protein>
<evidence type="ECO:0000256" key="3">
    <source>
        <dbReference type="PROSITE-ProRule" id="PRU00023"/>
    </source>
</evidence>
<dbReference type="Gene3D" id="1.25.40.20">
    <property type="entry name" value="Ankyrin repeat-containing domain"/>
    <property type="match status" value="2"/>
</dbReference>
<proteinExistence type="predicted"/>
<evidence type="ECO:0000256" key="1">
    <source>
        <dbReference type="ARBA" id="ARBA00022737"/>
    </source>
</evidence>
<dbReference type="EMBL" id="JAPFFF010000003">
    <property type="protein sequence ID" value="KAK8894905.1"/>
    <property type="molecule type" value="Genomic_DNA"/>
</dbReference>
<dbReference type="SMART" id="SM00248">
    <property type="entry name" value="ANK"/>
    <property type="match status" value="12"/>
</dbReference>
<evidence type="ECO:0000256" key="2">
    <source>
        <dbReference type="ARBA" id="ARBA00023043"/>
    </source>
</evidence>
<organism evidence="5 6">
    <name type="scientific">Tritrichomonas musculus</name>
    <dbReference type="NCBI Taxonomy" id="1915356"/>
    <lineage>
        <taxon>Eukaryota</taxon>
        <taxon>Metamonada</taxon>
        <taxon>Parabasalia</taxon>
        <taxon>Tritrichomonadida</taxon>
        <taxon>Tritrichomonadidae</taxon>
        <taxon>Tritrichomonas</taxon>
    </lineage>
</organism>
<dbReference type="InterPro" id="IPR002110">
    <property type="entry name" value="Ankyrin_rpt"/>
</dbReference>
<evidence type="ECO:0008006" key="7">
    <source>
        <dbReference type="Google" id="ProtNLM"/>
    </source>
</evidence>
<keyword evidence="1" id="KW-0677">Repeat</keyword>
<reference evidence="5 6" key="1">
    <citation type="submission" date="2024-04" db="EMBL/GenBank/DDBJ databases">
        <title>Tritrichomonas musculus Genome.</title>
        <authorList>
            <person name="Alves-Ferreira E."/>
            <person name="Grigg M."/>
            <person name="Lorenzi H."/>
            <person name="Galac M."/>
        </authorList>
    </citation>
    <scope>NUCLEOTIDE SEQUENCE [LARGE SCALE GENOMIC DNA]</scope>
    <source>
        <strain evidence="5 6">EAF2021</strain>
    </source>
</reference>
<comment type="caution">
    <text evidence="5">The sequence shown here is derived from an EMBL/GenBank/DDBJ whole genome shotgun (WGS) entry which is preliminary data.</text>
</comment>
<feature type="repeat" description="ANK" evidence="3">
    <location>
        <begin position="338"/>
        <end position="371"/>
    </location>
</feature>
<feature type="compositionally biased region" description="Polar residues" evidence="4">
    <location>
        <begin position="482"/>
        <end position="494"/>
    </location>
</feature>
<keyword evidence="2 3" id="KW-0040">ANK repeat</keyword>
<dbReference type="PANTHER" id="PTHR24198:SF165">
    <property type="entry name" value="ANKYRIN REPEAT-CONTAINING PROTEIN-RELATED"/>
    <property type="match status" value="1"/>
</dbReference>
<keyword evidence="6" id="KW-1185">Reference proteome</keyword>
<dbReference type="Proteomes" id="UP001470230">
    <property type="component" value="Unassembled WGS sequence"/>
</dbReference>
<dbReference type="SUPFAM" id="SSF48403">
    <property type="entry name" value="Ankyrin repeat"/>
    <property type="match status" value="2"/>
</dbReference>
<feature type="repeat" description="ANK" evidence="3">
    <location>
        <begin position="302"/>
        <end position="330"/>
    </location>
</feature>
<feature type="region of interest" description="Disordered" evidence="4">
    <location>
        <begin position="482"/>
        <end position="514"/>
    </location>
</feature>
<dbReference type="PANTHER" id="PTHR24198">
    <property type="entry name" value="ANKYRIN REPEAT AND PROTEIN KINASE DOMAIN-CONTAINING PROTEIN"/>
    <property type="match status" value="1"/>
</dbReference>